<evidence type="ECO:0000259" key="9">
    <source>
        <dbReference type="PROSITE" id="PS51733"/>
    </source>
</evidence>
<dbReference type="Pfam" id="PF21948">
    <property type="entry name" value="LplA-B_cat"/>
    <property type="match status" value="1"/>
</dbReference>
<comment type="pathway">
    <text evidence="1 5">Protein modification; protein lipoylation via endogenous pathway; protein N(6)-(lipoyl)lysine from octanoyl-[acyl-carrier-protein]: step 1/2.</text>
</comment>
<feature type="site" description="Lowers pKa of active site Cys" evidence="8">
    <location>
        <position position="175"/>
    </location>
</feature>
<dbReference type="Proteomes" id="UP000196531">
    <property type="component" value="Unassembled WGS sequence"/>
</dbReference>
<evidence type="ECO:0000256" key="7">
    <source>
        <dbReference type="PIRSR" id="PIRSR016262-2"/>
    </source>
</evidence>
<dbReference type="PANTHER" id="PTHR10993:SF7">
    <property type="entry name" value="LIPOYLTRANSFERASE 2, MITOCHONDRIAL-RELATED"/>
    <property type="match status" value="1"/>
</dbReference>
<accession>A0A1Y5F4E4</accession>
<reference evidence="11" key="1">
    <citation type="journal article" date="2017" name="Proc. Natl. Acad. Sci. U.S.A.">
        <title>Simulation of Deepwater Horizon oil plume reveals substrate specialization within a complex community of hydrocarbon-degraders.</title>
        <authorList>
            <person name="Hu P."/>
            <person name="Dubinsky E.A."/>
            <person name="Probst A.J."/>
            <person name="Wang J."/>
            <person name="Sieber C.M.K."/>
            <person name="Tom L.M."/>
            <person name="Gardinali P."/>
            <person name="Banfield J.F."/>
            <person name="Atlas R.M."/>
            <person name="Andersen G.L."/>
        </authorList>
    </citation>
    <scope>NUCLEOTIDE SEQUENCE [LARGE SCALE GENOMIC DNA]</scope>
</reference>
<feature type="binding site" evidence="7">
    <location>
        <begin position="109"/>
        <end position="116"/>
    </location>
    <ligand>
        <name>substrate</name>
    </ligand>
</feature>
<feature type="binding site" evidence="7">
    <location>
        <begin position="191"/>
        <end position="193"/>
    </location>
    <ligand>
        <name>substrate</name>
    </ligand>
</feature>
<protein>
    <recommendedName>
        <fullName evidence="5">Octanoyltransferase</fullName>
        <ecNumber evidence="5">2.3.1.181</ecNumber>
    </recommendedName>
</protein>
<dbReference type="AlphaFoldDB" id="A0A1Y5F4E4"/>
<evidence type="ECO:0000256" key="4">
    <source>
        <dbReference type="ARBA" id="ARBA00024732"/>
    </source>
</evidence>
<comment type="catalytic activity">
    <reaction evidence="5">
        <text>octanoyl-[ACP] + L-lysyl-[protein] = N(6)-octanoyl-L-lysyl-[protein] + holo-[ACP] + H(+)</text>
        <dbReference type="Rhea" id="RHEA:17665"/>
        <dbReference type="Rhea" id="RHEA-COMP:9636"/>
        <dbReference type="Rhea" id="RHEA-COMP:9685"/>
        <dbReference type="Rhea" id="RHEA-COMP:9752"/>
        <dbReference type="Rhea" id="RHEA-COMP:9928"/>
        <dbReference type="ChEBI" id="CHEBI:15378"/>
        <dbReference type="ChEBI" id="CHEBI:29969"/>
        <dbReference type="ChEBI" id="CHEBI:64479"/>
        <dbReference type="ChEBI" id="CHEBI:78463"/>
        <dbReference type="ChEBI" id="CHEBI:78809"/>
        <dbReference type="EC" id="2.3.1.181"/>
    </reaction>
</comment>
<evidence type="ECO:0000313" key="11">
    <source>
        <dbReference type="Proteomes" id="UP000196531"/>
    </source>
</evidence>
<evidence type="ECO:0000256" key="2">
    <source>
        <dbReference type="ARBA" id="ARBA00022679"/>
    </source>
</evidence>
<organism evidence="10 11">
    <name type="scientific">Halobacteriovorax marinus</name>
    <dbReference type="NCBI Taxonomy" id="97084"/>
    <lineage>
        <taxon>Bacteria</taxon>
        <taxon>Pseudomonadati</taxon>
        <taxon>Bdellovibrionota</taxon>
        <taxon>Bacteriovoracia</taxon>
        <taxon>Bacteriovoracales</taxon>
        <taxon>Halobacteriovoraceae</taxon>
        <taxon>Halobacteriovorax</taxon>
    </lineage>
</organism>
<dbReference type="PROSITE" id="PS01313">
    <property type="entry name" value="LIPB"/>
    <property type="match status" value="1"/>
</dbReference>
<evidence type="ECO:0000256" key="3">
    <source>
        <dbReference type="ARBA" id="ARBA00023315"/>
    </source>
</evidence>
<keyword evidence="3 5" id="KW-0012">Acyltransferase</keyword>
<evidence type="ECO:0000256" key="1">
    <source>
        <dbReference type="ARBA" id="ARBA00004821"/>
    </source>
</evidence>
<comment type="caution">
    <text evidence="10">The sequence shown here is derived from an EMBL/GenBank/DDBJ whole genome shotgun (WGS) entry which is preliminary data.</text>
</comment>
<dbReference type="NCBIfam" id="TIGR00214">
    <property type="entry name" value="lipB"/>
    <property type="match status" value="1"/>
</dbReference>
<feature type="binding site" evidence="7">
    <location>
        <begin position="178"/>
        <end position="180"/>
    </location>
    <ligand>
        <name>substrate</name>
    </ligand>
</feature>
<dbReference type="PIRSF" id="PIRSF016262">
    <property type="entry name" value="LPLase"/>
    <property type="match status" value="1"/>
</dbReference>
<dbReference type="EMBL" id="MAAO01000008">
    <property type="protein sequence ID" value="OUR95427.1"/>
    <property type="molecule type" value="Genomic_DNA"/>
</dbReference>
<proteinExistence type="inferred from homology"/>
<evidence type="ECO:0000313" key="10">
    <source>
        <dbReference type="EMBL" id="OUR95427.1"/>
    </source>
</evidence>
<dbReference type="InterPro" id="IPR004143">
    <property type="entry name" value="BPL_LPL_catalytic"/>
</dbReference>
<name>A0A1Y5F4E4_9BACT</name>
<dbReference type="EC" id="2.3.1.181" evidence="5"/>
<gene>
    <name evidence="10" type="ORF">A9Q84_16470</name>
</gene>
<dbReference type="UniPathway" id="UPA00538">
    <property type="reaction ID" value="UER00592"/>
</dbReference>
<comment type="function">
    <text evidence="4 5">Catalyzes the transfer of endogenously produced octanoic acid from octanoyl-acyl-carrier-protein onto the lipoyl domains of lipoate-dependent enzymes. Lipoyl-ACP can also act as a substrate although octanoyl-ACP is likely to be the physiological substrate.</text>
</comment>
<sequence length="253" mass="29406">MHSYEDFILELGDLELFQIDSTHISMPKENLFIVSKTNWDYLVALDFQMKCVEIVQKFTYIKVFIFTSHPNCFTVGKGLQRSMVEEAGLVEFDESNKNEISIPIHKIKRGGGITFHQPGQVVFYPIIHLNHQKLKVFDFIELILRATKTTLENLWNLEHIDIDNSLLGLWIREKKLASIGLHLKRFVTCHGMALNLWKDPTMWQEIMKVHPCGLSPTTYNSIQDKTKNTSSLEVENKREQFVEGFLQCLNKSF</sequence>
<evidence type="ECO:0000256" key="6">
    <source>
        <dbReference type="PIRSR" id="PIRSR016262-1"/>
    </source>
</evidence>
<dbReference type="GO" id="GO:0009249">
    <property type="term" value="P:protein lipoylation"/>
    <property type="evidence" value="ECO:0007669"/>
    <property type="project" value="InterPro"/>
</dbReference>
<dbReference type="SUPFAM" id="SSF55681">
    <property type="entry name" value="Class II aaRS and biotin synthetases"/>
    <property type="match status" value="1"/>
</dbReference>
<dbReference type="InterPro" id="IPR020605">
    <property type="entry name" value="Octanoyltransferase_CS"/>
</dbReference>
<dbReference type="GO" id="GO:0033819">
    <property type="term" value="F:lipoyl(octanoyl) transferase activity"/>
    <property type="evidence" value="ECO:0007669"/>
    <property type="project" value="UniProtKB-EC"/>
</dbReference>
<keyword evidence="2 5" id="KW-0808">Transferase</keyword>
<comment type="similarity">
    <text evidence="5">Belongs to the LipB family.</text>
</comment>
<feature type="domain" description="BPL/LPL catalytic" evidence="9">
    <location>
        <begin position="58"/>
        <end position="253"/>
    </location>
</feature>
<feature type="active site" description="Acyl-thioester intermediate" evidence="6">
    <location>
        <position position="212"/>
    </location>
</feature>
<evidence type="ECO:0000256" key="8">
    <source>
        <dbReference type="PIRSR" id="PIRSR016262-3"/>
    </source>
</evidence>
<dbReference type="InterPro" id="IPR000544">
    <property type="entry name" value="Octanoyltransferase"/>
</dbReference>
<dbReference type="Gene3D" id="3.30.930.10">
    <property type="entry name" value="Bira Bifunctional Protein, Domain 2"/>
    <property type="match status" value="1"/>
</dbReference>
<dbReference type="PANTHER" id="PTHR10993">
    <property type="entry name" value="OCTANOYLTRANSFERASE"/>
    <property type="match status" value="1"/>
</dbReference>
<dbReference type="InterPro" id="IPR045864">
    <property type="entry name" value="aa-tRNA-synth_II/BPL/LPL"/>
</dbReference>
<evidence type="ECO:0000256" key="5">
    <source>
        <dbReference type="PIRNR" id="PIRNR016262"/>
    </source>
</evidence>
<dbReference type="PROSITE" id="PS51733">
    <property type="entry name" value="BPL_LPL_CATALYTIC"/>
    <property type="match status" value="1"/>
</dbReference>